<evidence type="ECO:0000313" key="2">
    <source>
        <dbReference type="EMBL" id="MBZ5710142.1"/>
    </source>
</evidence>
<dbReference type="PROSITE" id="PS51257">
    <property type="entry name" value="PROKAR_LIPOPROTEIN"/>
    <property type="match status" value="1"/>
</dbReference>
<proteinExistence type="predicted"/>
<feature type="compositionally biased region" description="Low complexity" evidence="1">
    <location>
        <begin position="35"/>
        <end position="58"/>
    </location>
</feature>
<feature type="region of interest" description="Disordered" evidence="1">
    <location>
        <begin position="21"/>
        <end position="130"/>
    </location>
</feature>
<feature type="compositionally biased region" description="Polar residues" evidence="1">
    <location>
        <begin position="61"/>
        <end position="75"/>
    </location>
</feature>
<evidence type="ECO:0008006" key="4">
    <source>
        <dbReference type="Google" id="ProtNLM"/>
    </source>
</evidence>
<accession>A0ABS7TPJ7</accession>
<comment type="caution">
    <text evidence="2">The sequence shown here is derived from an EMBL/GenBank/DDBJ whole genome shotgun (WGS) entry which is preliminary data.</text>
</comment>
<sequence>MRWVYSYLVLALFVACGGESVHQDPGTGGEPAGDTSSSTTGAAEPTSTASAASESAGPNNAEESTTGDSSTTAFTATEALDTDGTVGASTTQSSGDTDDTAGPAETESAGASDPSDTETGTGGDPQACVGAASPVSAEMIAYLDSQIGNPGGEPELLHVRFSSQSFTCADPHGELACGHNWEVALQIPAEFQVPGVYALADGQVHASAHANGGGGDDVCEEADGAVTGTLEIDAVEDGAVTGRLCHLRAFLLEGPIVLDGTFVAPRCPQ</sequence>
<protein>
    <recommendedName>
        <fullName evidence="4">Lipoprotein</fullName>
    </recommendedName>
</protein>
<dbReference type="Proteomes" id="UP001139031">
    <property type="component" value="Unassembled WGS sequence"/>
</dbReference>
<dbReference type="EMBL" id="JAIRAU010000012">
    <property type="protein sequence ID" value="MBZ5710142.1"/>
    <property type="molecule type" value="Genomic_DNA"/>
</dbReference>
<evidence type="ECO:0000256" key="1">
    <source>
        <dbReference type="SAM" id="MobiDB-lite"/>
    </source>
</evidence>
<keyword evidence="3" id="KW-1185">Reference proteome</keyword>
<name>A0ABS7TPJ7_9BACT</name>
<dbReference type="RefSeq" id="WP_224191914.1">
    <property type="nucleotide sequence ID" value="NZ_JAIRAU010000012.1"/>
</dbReference>
<organism evidence="2 3">
    <name type="scientific">Nannocystis pusilla</name>
    <dbReference type="NCBI Taxonomy" id="889268"/>
    <lineage>
        <taxon>Bacteria</taxon>
        <taxon>Pseudomonadati</taxon>
        <taxon>Myxococcota</taxon>
        <taxon>Polyangia</taxon>
        <taxon>Nannocystales</taxon>
        <taxon>Nannocystaceae</taxon>
        <taxon>Nannocystis</taxon>
    </lineage>
</organism>
<evidence type="ECO:0000313" key="3">
    <source>
        <dbReference type="Proteomes" id="UP001139031"/>
    </source>
</evidence>
<gene>
    <name evidence="2" type="ORF">K7C98_12830</name>
</gene>
<reference evidence="2" key="1">
    <citation type="submission" date="2021-08" db="EMBL/GenBank/DDBJ databases">
        <authorList>
            <person name="Stevens D.C."/>
        </authorList>
    </citation>
    <scope>NUCLEOTIDE SEQUENCE</scope>
    <source>
        <strain evidence="2">DSM 53165</strain>
    </source>
</reference>